<dbReference type="Proteomes" id="UP001320876">
    <property type="component" value="Unassembled WGS sequence"/>
</dbReference>
<dbReference type="RefSeq" id="WP_264489292.1">
    <property type="nucleotide sequence ID" value="NZ_JAPDDT010000012.1"/>
</dbReference>
<evidence type="ECO:0000313" key="3">
    <source>
        <dbReference type="Proteomes" id="UP001320876"/>
    </source>
</evidence>
<dbReference type="EMBL" id="JAPDDT010000012">
    <property type="protein sequence ID" value="MCW1925186.1"/>
    <property type="molecule type" value="Genomic_DNA"/>
</dbReference>
<accession>A0ABT3GNT3</accession>
<proteinExistence type="predicted"/>
<organism evidence="2 3">
    <name type="scientific">Luteolibacter arcticus</name>
    <dbReference type="NCBI Taxonomy" id="1581411"/>
    <lineage>
        <taxon>Bacteria</taxon>
        <taxon>Pseudomonadati</taxon>
        <taxon>Verrucomicrobiota</taxon>
        <taxon>Verrucomicrobiia</taxon>
        <taxon>Verrucomicrobiales</taxon>
        <taxon>Verrucomicrobiaceae</taxon>
        <taxon>Luteolibacter</taxon>
    </lineage>
</organism>
<gene>
    <name evidence="2" type="ORF">OKA05_21680</name>
</gene>
<feature type="compositionally biased region" description="Pro residues" evidence="1">
    <location>
        <begin position="180"/>
        <end position="192"/>
    </location>
</feature>
<keyword evidence="3" id="KW-1185">Reference proteome</keyword>
<evidence type="ECO:0000313" key="2">
    <source>
        <dbReference type="EMBL" id="MCW1925186.1"/>
    </source>
</evidence>
<sequence>MIHHRLPVLSLATLCLVLASCSEEKIRTYRVAVVDFDEKPAPSAPAESPKSIRWQVPENWGAQEPGQFQQARYRLRPECEVSISALPGDAGGADANVNRWREQIGLPAVTKPEGERIEIKTLAAHATLYELRGASKGILAAILSHGDQTWFFKLNSPVAELDSCRGEFLTFLTGIQGGPATPPPPPKLPPTPEKPRINLDVPDGWVKSEGSSMRVASFSIPGSGGVDGDVSVIPLMGDGGNTLDNVNRWRQQLKLPELKADDDPATWPTLETPSGPAIITHMVSEEAISEGNRPGATSAAILRAGGVTWFFKLTGDAELVRQNKEKFEAFVRSAILP</sequence>
<protein>
    <submittedName>
        <fullName evidence="2">Uncharacterized protein</fullName>
    </submittedName>
</protein>
<dbReference type="PROSITE" id="PS51257">
    <property type="entry name" value="PROKAR_LIPOPROTEIN"/>
    <property type="match status" value="1"/>
</dbReference>
<comment type="caution">
    <text evidence="2">The sequence shown here is derived from an EMBL/GenBank/DDBJ whole genome shotgun (WGS) entry which is preliminary data.</text>
</comment>
<name>A0ABT3GNT3_9BACT</name>
<evidence type="ECO:0000256" key="1">
    <source>
        <dbReference type="SAM" id="MobiDB-lite"/>
    </source>
</evidence>
<feature type="region of interest" description="Disordered" evidence="1">
    <location>
        <begin position="176"/>
        <end position="196"/>
    </location>
</feature>
<reference evidence="2 3" key="1">
    <citation type="submission" date="2022-10" db="EMBL/GenBank/DDBJ databases">
        <title>Luteolibacter arcticus strain CCTCC AB 2014275, whole genome shotgun sequencing project.</title>
        <authorList>
            <person name="Zhao G."/>
            <person name="Shen L."/>
        </authorList>
    </citation>
    <scope>NUCLEOTIDE SEQUENCE [LARGE SCALE GENOMIC DNA]</scope>
    <source>
        <strain evidence="2 3">CCTCC AB 2014275</strain>
    </source>
</reference>